<name>A0A084J8R1_9CLOT</name>
<dbReference type="AlphaFoldDB" id="A0A084J8R1"/>
<dbReference type="FunFam" id="3.40.50.300:FF:000011">
    <property type="entry name" value="Putative ABC transporter ATP-binding component"/>
    <property type="match status" value="1"/>
</dbReference>
<reference evidence="5 7" key="1">
    <citation type="submission" date="2014-07" db="EMBL/GenBank/DDBJ databases">
        <title>Draft genome of Clostridium sulfidigenes 113A isolated from sediments associated with methane hydrate from Krishna Godavari basin.</title>
        <authorList>
            <person name="Honkalas V.S."/>
            <person name="Dabir A.P."/>
            <person name="Arora P."/>
            <person name="Dhakephalkar P.K."/>
        </authorList>
    </citation>
    <scope>NUCLEOTIDE SEQUENCE [LARGE SCALE GENOMIC DNA]</scope>
    <source>
        <strain evidence="5 7">113A</strain>
    </source>
</reference>
<dbReference type="RefSeq" id="WP_035134829.1">
    <property type="nucleotide sequence ID" value="NZ_JPMD01000038.1"/>
</dbReference>
<dbReference type="Gene3D" id="3.40.50.300">
    <property type="entry name" value="P-loop containing nucleotide triphosphate hydrolases"/>
    <property type="match status" value="2"/>
</dbReference>
<dbReference type="InterPro" id="IPR003439">
    <property type="entry name" value="ABC_transporter-like_ATP-bd"/>
</dbReference>
<dbReference type="SMART" id="SM00382">
    <property type="entry name" value="AAA"/>
    <property type="match status" value="2"/>
</dbReference>
<dbReference type="Proteomes" id="UP000768462">
    <property type="component" value="Unassembled WGS sequence"/>
</dbReference>
<sequence length="518" mass="58675">MSILTVKNISHGFGDRAIFEDVSFRLLKGEHVGLIGANGEGKSTFMNIITSKLMPDEGQVIWSNNVRVGYMDQHAALEQGLTIRDVLRDAFKYLFDLETEMNELYGKMGEMDEEQMNKALERTAVIQDMLDNNGFYVIDAKVEEVAKGLGLLDVGLDKDVTALSGGQRTKVLLAKLLLETPDILLLDEPTNYLDEAHIEWLKRYLQSYENAFILISHDIPFLNSVINLIYHVEDRKLSRYVGDYEEFKRIYEAKKEQLERAYERQQAEIAKLEDFVARNKANVATSNMAKSRQKKLDKIDRIELSKEKPKPTFNFKTGRASGKVIFETKDLVIGYDSPLTKPLNISMERGQKIALVGANGLGKTTLLKSLMGDIKPISGEVALGDYQQIGYFEQEGASGNKNTCIEEYWKEFPSCTQYEVRAALAKCGLTTKHIESMVMVLSGGEAAKVRLAKLINRETNILILDEPTNHLDVEAKDELKRALQEYKGTILLVCHEPEFYKDVVTDIWNCEDWTTKIV</sequence>
<organism evidence="5 7">
    <name type="scientific">Clostridium sulfidigenes</name>
    <dbReference type="NCBI Taxonomy" id="318464"/>
    <lineage>
        <taxon>Bacteria</taxon>
        <taxon>Bacillati</taxon>
        <taxon>Bacillota</taxon>
        <taxon>Clostridia</taxon>
        <taxon>Eubacteriales</taxon>
        <taxon>Clostridiaceae</taxon>
        <taxon>Clostridium</taxon>
    </lineage>
</organism>
<dbReference type="InterPro" id="IPR003593">
    <property type="entry name" value="AAA+_ATPase"/>
</dbReference>
<feature type="domain" description="ABC transporter" evidence="4">
    <location>
        <begin position="4"/>
        <end position="259"/>
    </location>
</feature>
<keyword evidence="3" id="KW-0175">Coiled coil</keyword>
<evidence type="ECO:0000256" key="2">
    <source>
        <dbReference type="ARBA" id="ARBA00022840"/>
    </source>
</evidence>
<dbReference type="Proteomes" id="UP000028542">
    <property type="component" value="Unassembled WGS sequence"/>
</dbReference>
<dbReference type="PANTHER" id="PTHR42855:SF2">
    <property type="entry name" value="DRUG RESISTANCE ABC TRANSPORTER,ATP-BINDING PROTEIN"/>
    <property type="match status" value="1"/>
</dbReference>
<dbReference type="PANTHER" id="PTHR42855">
    <property type="entry name" value="ABC TRANSPORTER ATP-BINDING SUBUNIT"/>
    <property type="match status" value="1"/>
</dbReference>
<keyword evidence="7" id="KW-1185">Reference proteome</keyword>
<dbReference type="PROSITE" id="PS00211">
    <property type="entry name" value="ABC_TRANSPORTER_1"/>
    <property type="match status" value="2"/>
</dbReference>
<dbReference type="PROSITE" id="PS50893">
    <property type="entry name" value="ABC_TRANSPORTER_2"/>
    <property type="match status" value="2"/>
</dbReference>
<evidence type="ECO:0000256" key="3">
    <source>
        <dbReference type="SAM" id="Coils"/>
    </source>
</evidence>
<dbReference type="InterPro" id="IPR017871">
    <property type="entry name" value="ABC_transporter-like_CS"/>
</dbReference>
<evidence type="ECO:0000256" key="1">
    <source>
        <dbReference type="ARBA" id="ARBA00022741"/>
    </source>
</evidence>
<dbReference type="EMBL" id="SVCM01000095">
    <property type="protein sequence ID" value="MBE6060224.1"/>
    <property type="molecule type" value="Genomic_DNA"/>
</dbReference>
<evidence type="ECO:0000313" key="6">
    <source>
        <dbReference type="EMBL" id="MBE6060224.1"/>
    </source>
</evidence>
<gene>
    <name evidence="6" type="ORF">E7215_08640</name>
    <name evidence="5" type="ORF">IO99_15635</name>
</gene>
<dbReference type="GO" id="GO:0005524">
    <property type="term" value="F:ATP binding"/>
    <property type="evidence" value="ECO:0007669"/>
    <property type="project" value="UniProtKB-KW"/>
</dbReference>
<feature type="coiled-coil region" evidence="3">
    <location>
        <begin position="244"/>
        <end position="275"/>
    </location>
</feature>
<dbReference type="InterPro" id="IPR027417">
    <property type="entry name" value="P-loop_NTPase"/>
</dbReference>
<accession>A0A084J8R1</accession>
<keyword evidence="1" id="KW-0547">Nucleotide-binding</keyword>
<dbReference type="Pfam" id="PF12848">
    <property type="entry name" value="ABC_tran_Xtn"/>
    <property type="match status" value="1"/>
</dbReference>
<evidence type="ECO:0000313" key="5">
    <source>
        <dbReference type="EMBL" id="KEZ85345.1"/>
    </source>
</evidence>
<evidence type="ECO:0000313" key="7">
    <source>
        <dbReference type="Proteomes" id="UP000028542"/>
    </source>
</evidence>
<comment type="caution">
    <text evidence="5">The sequence shown here is derived from an EMBL/GenBank/DDBJ whole genome shotgun (WGS) entry which is preliminary data.</text>
</comment>
<dbReference type="EMBL" id="JPMD01000038">
    <property type="protein sequence ID" value="KEZ85345.1"/>
    <property type="molecule type" value="Genomic_DNA"/>
</dbReference>
<proteinExistence type="predicted"/>
<evidence type="ECO:0000259" key="4">
    <source>
        <dbReference type="PROSITE" id="PS50893"/>
    </source>
</evidence>
<dbReference type="CDD" id="cd03221">
    <property type="entry name" value="ABCF_EF-3"/>
    <property type="match status" value="2"/>
</dbReference>
<reference evidence="6" key="2">
    <citation type="submission" date="2019-04" db="EMBL/GenBank/DDBJ databases">
        <title>Evolution of Biomass-Degrading Anaerobic Consortia Revealed by Metagenomics.</title>
        <authorList>
            <person name="Peng X."/>
        </authorList>
    </citation>
    <scope>NUCLEOTIDE SEQUENCE</scope>
    <source>
        <strain evidence="6">SIG254</strain>
    </source>
</reference>
<dbReference type="InterPro" id="IPR032781">
    <property type="entry name" value="ABC_tran_Xtn"/>
</dbReference>
<feature type="domain" description="ABC transporter" evidence="4">
    <location>
        <begin position="324"/>
        <end position="518"/>
    </location>
</feature>
<keyword evidence="2 5" id="KW-0067">ATP-binding</keyword>
<protein>
    <submittedName>
        <fullName evidence="6">ABC-F family ATP-binding cassette domain-containing protein</fullName>
    </submittedName>
    <submittedName>
        <fullName evidence="5">Heme ABC transporter ATP-binding protein</fullName>
    </submittedName>
</protein>
<dbReference type="Pfam" id="PF00005">
    <property type="entry name" value="ABC_tran"/>
    <property type="match status" value="2"/>
</dbReference>
<dbReference type="STRING" id="318464.IO99_15635"/>
<dbReference type="InterPro" id="IPR051309">
    <property type="entry name" value="ABCF_ATPase"/>
</dbReference>
<dbReference type="FunFam" id="3.40.50.300:FF:000905">
    <property type="entry name" value="Heme ABC transporter ATP-binding protein"/>
    <property type="match status" value="1"/>
</dbReference>
<dbReference type="SUPFAM" id="SSF52540">
    <property type="entry name" value="P-loop containing nucleoside triphosphate hydrolases"/>
    <property type="match status" value="2"/>
</dbReference>
<dbReference type="eggNOG" id="COG0488">
    <property type="taxonomic scope" value="Bacteria"/>
</dbReference>
<dbReference type="GO" id="GO:0016887">
    <property type="term" value="F:ATP hydrolysis activity"/>
    <property type="evidence" value="ECO:0007669"/>
    <property type="project" value="InterPro"/>
</dbReference>